<sequence length="269" mass="30056">MYFNTKSIGLILSGGGSKGIAHAGVLKFLDEKKIKPTQIAGTSAGSIVGALYSWGKSPEEILEFFKSIYFFHWKHFTFWKAGLIDSDSFRNYFELIFQDAVLSDLSITNHITATDMVKGKLKIFSPTTKIVDAILASSAFPGVISPYEIDGNYYSDGGILNHFPTDILQGRCDTLIGVYVSPIQNIEAKHLNSIKAVTTRAFDLLSANSNIQKFNICDWIVEPEELSAYSTFETNKIKMHEIFDIGYATAKKSFEDLQTRFKLTLELDD</sequence>
<feature type="short sequence motif" description="GXSXG" evidence="4">
    <location>
        <begin position="41"/>
        <end position="45"/>
    </location>
</feature>
<dbReference type="InterPro" id="IPR016035">
    <property type="entry name" value="Acyl_Trfase/lysoPLipase"/>
</dbReference>
<proteinExistence type="predicted"/>
<evidence type="ECO:0000256" key="3">
    <source>
        <dbReference type="ARBA" id="ARBA00023098"/>
    </source>
</evidence>
<feature type="active site" description="Nucleophile" evidence="4">
    <location>
        <position position="43"/>
    </location>
</feature>
<organism evidence="6 7">
    <name type="scientific">Flavobacterium kingsejongi</name>
    <dbReference type="NCBI Taxonomy" id="1678728"/>
    <lineage>
        <taxon>Bacteria</taxon>
        <taxon>Pseudomonadati</taxon>
        <taxon>Bacteroidota</taxon>
        <taxon>Flavobacteriia</taxon>
        <taxon>Flavobacteriales</taxon>
        <taxon>Flavobacteriaceae</taxon>
        <taxon>Flavobacterium</taxon>
    </lineage>
</organism>
<name>A0A2S1LMF4_9FLAO</name>
<dbReference type="PANTHER" id="PTHR14226">
    <property type="entry name" value="NEUROPATHY TARGET ESTERASE/SWISS CHEESE D.MELANOGASTER"/>
    <property type="match status" value="1"/>
</dbReference>
<dbReference type="Gene3D" id="3.40.1090.10">
    <property type="entry name" value="Cytosolic phospholipase A2 catalytic domain"/>
    <property type="match status" value="2"/>
</dbReference>
<keyword evidence="7" id="KW-1185">Reference proteome</keyword>
<dbReference type="Pfam" id="PF01734">
    <property type="entry name" value="Patatin"/>
    <property type="match status" value="1"/>
</dbReference>
<reference evidence="6 7" key="1">
    <citation type="submission" date="2017-04" db="EMBL/GenBank/DDBJ databases">
        <title>Complete genome sequence of Flavobacterium kingsejong AJ004.</title>
        <authorList>
            <person name="Lee P.C."/>
        </authorList>
    </citation>
    <scope>NUCLEOTIDE SEQUENCE [LARGE SCALE GENOMIC DNA]</scope>
    <source>
        <strain evidence="6 7">AJ004</strain>
    </source>
</reference>
<evidence type="ECO:0000256" key="4">
    <source>
        <dbReference type="PROSITE-ProRule" id="PRU01161"/>
    </source>
</evidence>
<dbReference type="KEGG" id="fki:FK004_06700"/>
<keyword evidence="1 4" id="KW-0378">Hydrolase</keyword>
<feature type="active site" description="Proton acceptor" evidence="4">
    <location>
        <position position="156"/>
    </location>
</feature>
<feature type="domain" description="PNPLA" evidence="5">
    <location>
        <begin position="10"/>
        <end position="169"/>
    </location>
</feature>
<dbReference type="PROSITE" id="PS51635">
    <property type="entry name" value="PNPLA"/>
    <property type="match status" value="1"/>
</dbReference>
<gene>
    <name evidence="6" type="ORF">FK004_06700</name>
</gene>
<feature type="short sequence motif" description="GXGXXG" evidence="4">
    <location>
        <begin position="14"/>
        <end position="19"/>
    </location>
</feature>
<accession>A0A2S1LMF4</accession>
<keyword evidence="2 4" id="KW-0442">Lipid degradation</keyword>
<dbReference type="CDD" id="cd07205">
    <property type="entry name" value="Pat_PNPLA6_PNPLA7_NTE1_like"/>
    <property type="match status" value="1"/>
</dbReference>
<dbReference type="EMBL" id="CP020919">
    <property type="protein sequence ID" value="AWG24940.1"/>
    <property type="molecule type" value="Genomic_DNA"/>
</dbReference>
<dbReference type="RefSeq" id="WP_108736561.1">
    <property type="nucleotide sequence ID" value="NZ_CP020919.1"/>
</dbReference>
<feature type="short sequence motif" description="DGA/G" evidence="4">
    <location>
        <begin position="156"/>
        <end position="158"/>
    </location>
</feature>
<protein>
    <submittedName>
        <fullName evidence="6">Patatin</fullName>
    </submittedName>
</protein>
<evidence type="ECO:0000256" key="1">
    <source>
        <dbReference type="ARBA" id="ARBA00022801"/>
    </source>
</evidence>
<evidence type="ECO:0000256" key="2">
    <source>
        <dbReference type="ARBA" id="ARBA00022963"/>
    </source>
</evidence>
<dbReference type="InterPro" id="IPR002641">
    <property type="entry name" value="PNPLA_dom"/>
</dbReference>
<dbReference type="InterPro" id="IPR050301">
    <property type="entry name" value="NTE"/>
</dbReference>
<evidence type="ECO:0000313" key="6">
    <source>
        <dbReference type="EMBL" id="AWG24940.1"/>
    </source>
</evidence>
<dbReference type="Proteomes" id="UP000244677">
    <property type="component" value="Chromosome"/>
</dbReference>
<dbReference type="GO" id="GO:0016787">
    <property type="term" value="F:hydrolase activity"/>
    <property type="evidence" value="ECO:0007669"/>
    <property type="project" value="UniProtKB-UniRule"/>
</dbReference>
<evidence type="ECO:0000313" key="7">
    <source>
        <dbReference type="Proteomes" id="UP000244677"/>
    </source>
</evidence>
<dbReference type="GO" id="GO:0016042">
    <property type="term" value="P:lipid catabolic process"/>
    <property type="evidence" value="ECO:0007669"/>
    <property type="project" value="UniProtKB-UniRule"/>
</dbReference>
<dbReference type="PANTHER" id="PTHR14226:SF29">
    <property type="entry name" value="NEUROPATHY TARGET ESTERASE SWS"/>
    <property type="match status" value="1"/>
</dbReference>
<dbReference type="OrthoDB" id="9770965at2"/>
<keyword evidence="3 4" id="KW-0443">Lipid metabolism</keyword>
<evidence type="ECO:0000259" key="5">
    <source>
        <dbReference type="PROSITE" id="PS51635"/>
    </source>
</evidence>
<dbReference type="SUPFAM" id="SSF52151">
    <property type="entry name" value="FabD/lysophospholipase-like"/>
    <property type="match status" value="1"/>
</dbReference>
<dbReference type="AlphaFoldDB" id="A0A2S1LMF4"/>